<organism evidence="1 2">
    <name type="scientific">Oreochromis aureus</name>
    <name type="common">Israeli tilapia</name>
    <name type="synonym">Chromis aureus</name>
    <dbReference type="NCBI Taxonomy" id="47969"/>
    <lineage>
        <taxon>Eukaryota</taxon>
        <taxon>Metazoa</taxon>
        <taxon>Chordata</taxon>
        <taxon>Craniata</taxon>
        <taxon>Vertebrata</taxon>
        <taxon>Euteleostomi</taxon>
        <taxon>Actinopterygii</taxon>
        <taxon>Neopterygii</taxon>
        <taxon>Teleostei</taxon>
        <taxon>Neoteleostei</taxon>
        <taxon>Acanthomorphata</taxon>
        <taxon>Ovalentaria</taxon>
        <taxon>Cichlomorphae</taxon>
        <taxon>Cichliformes</taxon>
        <taxon>Cichlidae</taxon>
        <taxon>African cichlids</taxon>
        <taxon>Pseudocrenilabrinae</taxon>
        <taxon>Oreochromini</taxon>
        <taxon>Oreochromis</taxon>
    </lineage>
</organism>
<dbReference type="SUPFAM" id="SSF56204">
    <property type="entry name" value="Hect, E3 ligase catalytic domain"/>
    <property type="match status" value="1"/>
</dbReference>
<dbReference type="InterPro" id="IPR035983">
    <property type="entry name" value="Hect_E3_ubiquitin_ligase"/>
</dbReference>
<evidence type="ECO:0000313" key="1">
    <source>
        <dbReference type="Ensembl" id="ENSOABP00000068954.1"/>
    </source>
</evidence>
<accession>A0AAZ1XMU2</accession>
<reference evidence="1" key="2">
    <citation type="submission" date="2025-08" db="UniProtKB">
        <authorList>
            <consortium name="Ensembl"/>
        </authorList>
    </citation>
    <scope>IDENTIFICATION</scope>
</reference>
<reference evidence="2" key="1">
    <citation type="submission" date="2020-03" db="EMBL/GenBank/DDBJ databases">
        <title>Evolution of repeat sequences and sex chromosomes of tilapia species revealed by chromosome-level genomes.</title>
        <authorList>
            <person name="Xu L."/>
            <person name="Tao W."/>
            <person name="Wang D."/>
            <person name="Zhou Q."/>
        </authorList>
    </citation>
    <scope>NUCLEOTIDE SEQUENCE [LARGE SCALE GENOMIC DNA]</scope>
    <source>
        <strain evidence="2">Israel</strain>
    </source>
</reference>
<dbReference type="AlphaFoldDB" id="A0AAZ1XMU2"/>
<reference evidence="1" key="3">
    <citation type="submission" date="2025-09" db="UniProtKB">
        <authorList>
            <consortium name="Ensembl"/>
        </authorList>
    </citation>
    <scope>IDENTIFICATION</scope>
</reference>
<evidence type="ECO:0008006" key="3">
    <source>
        <dbReference type="Google" id="ProtNLM"/>
    </source>
</evidence>
<dbReference type="Gene3D" id="3.90.1750.10">
    <property type="entry name" value="Hect, E3 ligase catalytic domains"/>
    <property type="match status" value="1"/>
</dbReference>
<proteinExistence type="predicted"/>
<dbReference type="Proteomes" id="UP000472276">
    <property type="component" value="Unassembled WGS sequence"/>
</dbReference>
<evidence type="ECO:0000313" key="2">
    <source>
        <dbReference type="Proteomes" id="UP000472276"/>
    </source>
</evidence>
<protein>
    <recommendedName>
        <fullName evidence="3">HECT domain-containing protein</fullName>
    </recommendedName>
</protein>
<name>A0AAZ1XMU2_OREAU</name>
<gene>
    <name evidence="1" type="primary">LOC120433309</name>
</gene>
<dbReference type="Ensembl" id="ENSOABT00000067291.1">
    <property type="protein sequence ID" value="ENSOABP00000068954.1"/>
    <property type="gene ID" value="ENSOABG00000029122.1"/>
</dbReference>
<dbReference type="GO" id="GO:0004842">
    <property type="term" value="F:ubiquitin-protein transferase activity"/>
    <property type="evidence" value="ECO:0007669"/>
    <property type="project" value="InterPro"/>
</dbReference>
<sequence>MHNPRIPVTPPFKAWKPFSFYVYLLNCNAVTTPTSSEEFQLAQAGLVCRHHNIDLLLQLFGLLQSEYPKMQGLTGGWLKLTLVPPDSEGYTGTLIRSMTGNGKNLLYIVPLQQEFDLTPLPPDAVEFKNMPKAQCQTCKVSLPLHILALHVQEYTESGSSAEDTECPICNLKFAPYFLEIHASTCGERVFILSFIDFFSVDDVLDAICQRVDVEKQFSILISRTNILERGLLQWQPGIDTGALRKEFLTEMVAGIETRFFEGPPHQKSPRYSLTDFDSGLFRTVGEILAVSLAQGGPAPTFFSQWAYSYLCNGQINPTQLDKNTVADSQLRLLIDQQSLRGLTDEILNFGFTGAISVQNKEPIVRAITLHAVLRLQPMLEQLKEGLQLYGLHLLIKQYPEICQPLFVLGGDFVMASIHPQLSEKGTSKHQVELDLVNFIQDLLYESEDGPRSITPDFAVVVKFNHNCEADFGNHSICYPVVSSCAKTIVLPVKHMKSYSQFRMVLLEAFHLGQEFNNV</sequence>
<keyword evidence="2" id="KW-1185">Reference proteome</keyword>